<dbReference type="InterPro" id="IPR024302">
    <property type="entry name" value="SusD-like"/>
</dbReference>
<proteinExistence type="predicted"/>
<evidence type="ECO:0008006" key="3">
    <source>
        <dbReference type="Google" id="ProtNLM"/>
    </source>
</evidence>
<dbReference type="HOGENOM" id="CLU_025928_2_0_10"/>
<keyword evidence="2" id="KW-1185">Reference proteome</keyword>
<dbReference type="Gene3D" id="1.25.40.390">
    <property type="match status" value="1"/>
</dbReference>
<accession>I4A227</accession>
<evidence type="ECO:0000313" key="1">
    <source>
        <dbReference type="EMBL" id="AFL98011.1"/>
    </source>
</evidence>
<gene>
    <name evidence="1" type="ordered locus">Ornrh_1866</name>
</gene>
<name>I4A227_ORNRL</name>
<dbReference type="STRING" id="867902.Ornrh_1866"/>
<dbReference type="RefSeq" id="WP_014791533.1">
    <property type="nucleotide sequence ID" value="NC_018016.1"/>
</dbReference>
<dbReference type="EMBL" id="CP003283">
    <property type="protein sequence ID" value="AFL98011.1"/>
    <property type="molecule type" value="Genomic_DNA"/>
</dbReference>
<dbReference type="GeneID" id="97258468"/>
<dbReference type="Pfam" id="PF12741">
    <property type="entry name" value="SusD-like"/>
    <property type="match status" value="1"/>
</dbReference>
<dbReference type="Proteomes" id="UP000006051">
    <property type="component" value="Chromosome"/>
</dbReference>
<dbReference type="SUPFAM" id="SSF48452">
    <property type="entry name" value="TPR-like"/>
    <property type="match status" value="1"/>
</dbReference>
<dbReference type="AlphaFoldDB" id="I4A227"/>
<dbReference type="KEGG" id="orh:Ornrh_1866"/>
<organism evidence="1 2">
    <name type="scientific">Ornithobacterium rhinotracheale (strain ATCC 51463 / DSM 15997 / CCUG 23171 / CIP 104009 / LMG 9086)</name>
    <dbReference type="NCBI Taxonomy" id="867902"/>
    <lineage>
        <taxon>Bacteria</taxon>
        <taxon>Pseudomonadati</taxon>
        <taxon>Bacteroidota</taxon>
        <taxon>Flavobacteriia</taxon>
        <taxon>Flavobacteriales</taxon>
        <taxon>Weeksellaceae</taxon>
        <taxon>Ornithobacterium</taxon>
    </lineage>
</organism>
<dbReference type="PROSITE" id="PS51257">
    <property type="entry name" value="PROKAR_LIPOPROTEIN"/>
    <property type="match status" value="1"/>
</dbReference>
<dbReference type="PATRIC" id="fig|867902.3.peg.1809"/>
<sequence>MNLNIKNSGKFLIASAALIAQSCLNDFQEINTNPLNPTAAQKNLDGVAAGGYFTDFQKRVVPTRSNGENTDRPNEYQVAFNLASDNWSGYMSPMANKFNNGNNFTTYYMITGWVNYTYQTMFTNIMNPWIQIKQQTHDKEMVDGKPVFKKKDLLNQANFAVAQIIKIQALHKTTDMFGPLPYTEISSGNMYVPYDSQEAIYKSFFEELDEAVQTLSNYSQINDKILEEFDGVYHGDVKKWMKLGNSLMLRLAMRVKYVDRGLSEKYVAKALSNPGGVITTLDDIAMLKTGNLFNYLNSIHLLWDAYNDCRMGATIYSYLTGFNDPRLNAYFKQGSVNAGGSKQFLAVRTGVPQQDNINFYTTYSVPNIEDDTPTYWFKASEVLFLKAEAALEGYNVVGNAKDLYEEGVKMSFAENNLNIGNYLATSGTSGNYTDPKNPTYDAKAPSNVSKKWDDVTSNEEHLEQIITQKYIAIYPDGQEAWSEWRRTGYPKQITAYLNKTNAGVITSNGYKNGIRRFPFPQSELDQNTQNVTKATSLLKGADNSATRLWWDANPKLN</sequence>
<dbReference type="GeneID" id="71569917"/>
<dbReference type="InterPro" id="IPR011990">
    <property type="entry name" value="TPR-like_helical_dom_sf"/>
</dbReference>
<protein>
    <recommendedName>
        <fullName evidence="3">SusD/RagB family nutrient-binding outer membrane lipoprotein</fullName>
    </recommendedName>
</protein>
<reference evidence="1 2" key="1">
    <citation type="submission" date="2012-06" db="EMBL/GenBank/DDBJ databases">
        <title>The complete genome of Ornithobacterium rhinotracheale DSM 15997.</title>
        <authorList>
            <consortium name="US DOE Joint Genome Institute (JGI-PGF)"/>
            <person name="Lucas S."/>
            <person name="Copeland A."/>
            <person name="Lapidus A."/>
            <person name="Goodwin L."/>
            <person name="Pitluck S."/>
            <person name="Peters L."/>
            <person name="Mikhailova N."/>
            <person name="Teshima H."/>
            <person name="Kyrpides N."/>
            <person name="Mavromatis K."/>
            <person name="Pagani I."/>
            <person name="Ivanova N."/>
            <person name="Ovchinnikova G."/>
            <person name="Zeytun A."/>
            <person name="Detter J.C."/>
            <person name="Han C."/>
            <person name="Land M."/>
            <person name="Hauser L."/>
            <person name="Markowitz V."/>
            <person name="Cheng J.-F."/>
            <person name="Hugenholtz P."/>
            <person name="Woyke T."/>
            <person name="Wu D."/>
            <person name="Lang E."/>
            <person name="Kopitz M."/>
            <person name="Brambilla E."/>
            <person name="Klenk H.-P."/>
            <person name="Eisen J.A."/>
        </authorList>
    </citation>
    <scope>NUCLEOTIDE SEQUENCE [LARGE SCALE GENOMIC DNA]</scope>
    <source>
        <strain evidence="2">ATCC 51463 / DSM 15997 / CCUG 23171 / LMG 9086</strain>
    </source>
</reference>
<evidence type="ECO:0000313" key="2">
    <source>
        <dbReference type="Proteomes" id="UP000006051"/>
    </source>
</evidence>
<dbReference type="eggNOG" id="COG4198">
    <property type="taxonomic scope" value="Bacteria"/>
</dbReference>